<reference evidence="10 11" key="1">
    <citation type="journal article" date="2016" name="Nat. Commun.">
        <title>Thousands of microbial genomes shed light on interconnected biogeochemical processes in an aquifer system.</title>
        <authorList>
            <person name="Anantharaman K."/>
            <person name="Brown C.T."/>
            <person name="Hug L.A."/>
            <person name="Sharon I."/>
            <person name="Castelle C.J."/>
            <person name="Probst A.J."/>
            <person name="Thomas B.C."/>
            <person name="Singh A."/>
            <person name="Wilkins M.J."/>
            <person name="Karaoz U."/>
            <person name="Brodie E.L."/>
            <person name="Williams K.H."/>
            <person name="Hubbard S.S."/>
            <person name="Banfield J.F."/>
        </authorList>
    </citation>
    <scope>NUCLEOTIDE SEQUENCE [LARGE SCALE GENOMIC DNA]</scope>
</reference>
<feature type="transmembrane region" description="Helical" evidence="9">
    <location>
        <begin position="261"/>
        <end position="278"/>
    </location>
</feature>
<dbReference type="GO" id="GO:0022857">
    <property type="term" value="F:transmembrane transporter activity"/>
    <property type="evidence" value="ECO:0007669"/>
    <property type="project" value="InterPro"/>
</dbReference>
<evidence type="ECO:0000256" key="3">
    <source>
        <dbReference type="ARBA" id="ARBA00022475"/>
    </source>
</evidence>
<dbReference type="InterPro" id="IPR001851">
    <property type="entry name" value="ABC_transp_permease"/>
</dbReference>
<gene>
    <name evidence="10" type="ORF">A2849_00825</name>
</gene>
<comment type="caution">
    <text evidence="10">The sequence shown here is derived from an EMBL/GenBank/DDBJ whole genome shotgun (WGS) entry which is preliminary data.</text>
</comment>
<evidence type="ECO:0000256" key="8">
    <source>
        <dbReference type="ARBA" id="ARBA00037998"/>
    </source>
</evidence>
<feature type="transmembrane region" description="Helical" evidence="9">
    <location>
        <begin position="6"/>
        <end position="25"/>
    </location>
</feature>
<dbReference type="GO" id="GO:0005886">
    <property type="term" value="C:plasma membrane"/>
    <property type="evidence" value="ECO:0007669"/>
    <property type="project" value="UniProtKB-SubCell"/>
</dbReference>
<evidence type="ECO:0000256" key="1">
    <source>
        <dbReference type="ARBA" id="ARBA00004651"/>
    </source>
</evidence>
<dbReference type="CDD" id="cd06582">
    <property type="entry name" value="TM_PBP1_LivH_like"/>
    <property type="match status" value="1"/>
</dbReference>
<evidence type="ECO:0000256" key="7">
    <source>
        <dbReference type="ARBA" id="ARBA00023136"/>
    </source>
</evidence>
<name>A0A1G2M9F0_9BACT</name>
<dbReference type="AlphaFoldDB" id="A0A1G2M9F0"/>
<feature type="transmembrane region" description="Helical" evidence="9">
    <location>
        <begin position="189"/>
        <end position="210"/>
    </location>
</feature>
<keyword evidence="6 9" id="KW-1133">Transmembrane helix</keyword>
<dbReference type="EMBL" id="MHRI01000029">
    <property type="protein sequence ID" value="OHA20535.1"/>
    <property type="molecule type" value="Genomic_DNA"/>
</dbReference>
<dbReference type="GO" id="GO:0006865">
    <property type="term" value="P:amino acid transport"/>
    <property type="evidence" value="ECO:0007669"/>
    <property type="project" value="UniProtKB-KW"/>
</dbReference>
<dbReference type="PANTHER" id="PTHR11795">
    <property type="entry name" value="BRANCHED-CHAIN AMINO ACID TRANSPORT SYSTEM PERMEASE PROTEIN LIVH"/>
    <property type="match status" value="1"/>
</dbReference>
<comment type="similarity">
    <text evidence="8">Belongs to the binding-protein-dependent transport system permease family. LivHM subfamily.</text>
</comment>
<dbReference type="Pfam" id="PF02653">
    <property type="entry name" value="BPD_transp_2"/>
    <property type="match status" value="1"/>
</dbReference>
<organism evidence="10 11">
    <name type="scientific">Candidatus Taylorbacteria bacterium RIFCSPHIGHO2_01_FULL_51_15</name>
    <dbReference type="NCBI Taxonomy" id="1802304"/>
    <lineage>
        <taxon>Bacteria</taxon>
        <taxon>Candidatus Tayloriibacteriota</taxon>
    </lineage>
</organism>
<dbReference type="InterPro" id="IPR052157">
    <property type="entry name" value="BCAA_transport_permease"/>
</dbReference>
<dbReference type="Proteomes" id="UP000178121">
    <property type="component" value="Unassembled WGS sequence"/>
</dbReference>
<feature type="transmembrane region" description="Helical" evidence="9">
    <location>
        <begin position="57"/>
        <end position="81"/>
    </location>
</feature>
<keyword evidence="4 9" id="KW-0812">Transmembrane</keyword>
<keyword evidence="2" id="KW-0813">Transport</keyword>
<proteinExistence type="inferred from homology"/>
<dbReference type="PANTHER" id="PTHR11795:SF445">
    <property type="entry name" value="AMINO ACID ABC TRANSPORTER PERMEASE PROTEIN"/>
    <property type="match status" value="1"/>
</dbReference>
<evidence type="ECO:0000313" key="11">
    <source>
        <dbReference type="Proteomes" id="UP000178121"/>
    </source>
</evidence>
<evidence type="ECO:0000256" key="6">
    <source>
        <dbReference type="ARBA" id="ARBA00022989"/>
    </source>
</evidence>
<protein>
    <recommendedName>
        <fullName evidence="12">Branched-chain amino acid ABC transporter permease</fullName>
    </recommendedName>
</protein>
<feature type="transmembrane region" description="Helical" evidence="9">
    <location>
        <begin position="134"/>
        <end position="160"/>
    </location>
</feature>
<keyword evidence="7 9" id="KW-0472">Membrane</keyword>
<keyword evidence="3" id="KW-1003">Cell membrane</keyword>
<feature type="transmembrane region" description="Helical" evidence="9">
    <location>
        <begin position="222"/>
        <end position="249"/>
    </location>
</feature>
<evidence type="ECO:0000256" key="5">
    <source>
        <dbReference type="ARBA" id="ARBA00022970"/>
    </source>
</evidence>
<evidence type="ECO:0000256" key="2">
    <source>
        <dbReference type="ARBA" id="ARBA00022448"/>
    </source>
</evidence>
<evidence type="ECO:0000256" key="4">
    <source>
        <dbReference type="ARBA" id="ARBA00022692"/>
    </source>
</evidence>
<feature type="transmembrane region" description="Helical" evidence="9">
    <location>
        <begin position="93"/>
        <end position="114"/>
    </location>
</feature>
<comment type="subcellular location">
    <subcellularLocation>
        <location evidence="1">Cell membrane</location>
        <topology evidence="1">Multi-pass membrane protein</topology>
    </subcellularLocation>
</comment>
<accession>A0A1G2M9F0</accession>
<keyword evidence="5" id="KW-0029">Amino-acid transport</keyword>
<evidence type="ECO:0008006" key="12">
    <source>
        <dbReference type="Google" id="ProtNLM"/>
    </source>
</evidence>
<sequence>MVPQLIANSLIAGSIYAILTLGFNLTYSTAKFIDIGFGVETAIGGYSVFYLCKTLGLPLYFGIFLGLFCSGLVSFLAYRFIYKPLRARKASGTVLLIASLGVLTALQALVAILFTSQFQTLSGLIQANRVFELLGGTFTAVQLSIFCTVLILSVLLAFLLKGTLFGKAITAISDDEEVAKIVGINTERVMGEVFFISGMIGGLAGILIGFDTGIEPIMGLSWLLAAVVAAIVGGIGNLYGGLVGAYLLAFAENFGIWKISGEWKMAIAFGLLIIFLVWRPRGLFPR</sequence>
<evidence type="ECO:0000313" key="10">
    <source>
        <dbReference type="EMBL" id="OHA20535.1"/>
    </source>
</evidence>
<evidence type="ECO:0000256" key="9">
    <source>
        <dbReference type="SAM" id="Phobius"/>
    </source>
</evidence>